<proteinExistence type="predicted"/>
<reference evidence="4 5" key="1">
    <citation type="submission" date="2019-02" db="EMBL/GenBank/DDBJ databases">
        <title>Deep-cultivation of Planctomycetes and their phenomic and genomic characterization uncovers novel biology.</title>
        <authorList>
            <person name="Wiegand S."/>
            <person name="Jogler M."/>
            <person name="Boedeker C."/>
            <person name="Pinto D."/>
            <person name="Vollmers J."/>
            <person name="Rivas-Marin E."/>
            <person name="Kohn T."/>
            <person name="Peeters S.H."/>
            <person name="Heuer A."/>
            <person name="Rast P."/>
            <person name="Oberbeckmann S."/>
            <person name="Bunk B."/>
            <person name="Jeske O."/>
            <person name="Meyerdierks A."/>
            <person name="Storesund J.E."/>
            <person name="Kallscheuer N."/>
            <person name="Luecker S."/>
            <person name="Lage O.M."/>
            <person name="Pohl T."/>
            <person name="Merkel B.J."/>
            <person name="Hornburger P."/>
            <person name="Mueller R.-W."/>
            <person name="Bruemmer F."/>
            <person name="Labrenz M."/>
            <person name="Spormann A.M."/>
            <person name="Op den Camp H."/>
            <person name="Overmann J."/>
            <person name="Amann R."/>
            <person name="Jetten M.S.M."/>
            <person name="Mascher T."/>
            <person name="Medema M.H."/>
            <person name="Devos D.P."/>
            <person name="Kaster A.-K."/>
            <person name="Ovreas L."/>
            <person name="Rohde M."/>
            <person name="Galperin M.Y."/>
            <person name="Jogler C."/>
        </authorList>
    </citation>
    <scope>NUCLEOTIDE SEQUENCE [LARGE SCALE GENOMIC DNA]</scope>
    <source>
        <strain evidence="4 5">Pla85_3_4</strain>
    </source>
</reference>
<evidence type="ECO:0000313" key="4">
    <source>
        <dbReference type="EMBL" id="QDU93796.1"/>
    </source>
</evidence>
<dbReference type="GO" id="GO:0046872">
    <property type="term" value="F:metal ion binding"/>
    <property type="evidence" value="ECO:0007669"/>
    <property type="project" value="UniProtKB-KW"/>
</dbReference>
<dbReference type="AlphaFoldDB" id="A0A518DPP5"/>
<dbReference type="InterPro" id="IPR017969">
    <property type="entry name" value="Heavy-metal-associated_CS"/>
</dbReference>
<dbReference type="EMBL" id="CP036433">
    <property type="protein sequence ID" value="QDU93796.1"/>
    <property type="molecule type" value="Genomic_DNA"/>
</dbReference>
<gene>
    <name evidence="4" type="ORF">Pla8534_15790</name>
</gene>
<dbReference type="CDD" id="cd00371">
    <property type="entry name" value="HMA"/>
    <property type="match status" value="1"/>
</dbReference>
<dbReference type="InterPro" id="IPR036163">
    <property type="entry name" value="HMA_dom_sf"/>
</dbReference>
<keyword evidence="1" id="KW-0479">Metal-binding</keyword>
<dbReference type="OrthoDB" id="279025at2"/>
<feature type="signal peptide" evidence="2">
    <location>
        <begin position="1"/>
        <end position="18"/>
    </location>
</feature>
<feature type="chain" id="PRO_5022102928" evidence="2">
    <location>
        <begin position="19"/>
        <end position="111"/>
    </location>
</feature>
<dbReference type="SUPFAM" id="SSF55008">
    <property type="entry name" value="HMA, heavy metal-associated domain"/>
    <property type="match status" value="1"/>
</dbReference>
<dbReference type="Gene3D" id="3.30.70.100">
    <property type="match status" value="1"/>
</dbReference>
<dbReference type="Pfam" id="PF00403">
    <property type="entry name" value="HMA"/>
    <property type="match status" value="1"/>
</dbReference>
<evidence type="ECO:0000256" key="2">
    <source>
        <dbReference type="SAM" id="SignalP"/>
    </source>
</evidence>
<evidence type="ECO:0000313" key="5">
    <source>
        <dbReference type="Proteomes" id="UP000317648"/>
    </source>
</evidence>
<feature type="domain" description="HMA" evidence="3">
    <location>
        <begin position="29"/>
        <end position="96"/>
    </location>
</feature>
<keyword evidence="2" id="KW-0732">Signal</keyword>
<name>A0A518DPP5_9BACT</name>
<dbReference type="RefSeq" id="WP_145051097.1">
    <property type="nucleotide sequence ID" value="NZ_CP036433.1"/>
</dbReference>
<evidence type="ECO:0000259" key="3">
    <source>
        <dbReference type="PROSITE" id="PS50846"/>
    </source>
</evidence>
<dbReference type="InterPro" id="IPR006121">
    <property type="entry name" value="HMA_dom"/>
</dbReference>
<dbReference type="Proteomes" id="UP000317648">
    <property type="component" value="Chromosome"/>
</dbReference>
<keyword evidence="5" id="KW-1185">Reference proteome</keyword>
<evidence type="ECO:0000256" key="1">
    <source>
        <dbReference type="ARBA" id="ARBA00022723"/>
    </source>
</evidence>
<organism evidence="4 5">
    <name type="scientific">Lignipirellula cremea</name>
    <dbReference type="NCBI Taxonomy" id="2528010"/>
    <lineage>
        <taxon>Bacteria</taxon>
        <taxon>Pseudomonadati</taxon>
        <taxon>Planctomycetota</taxon>
        <taxon>Planctomycetia</taxon>
        <taxon>Pirellulales</taxon>
        <taxon>Pirellulaceae</taxon>
        <taxon>Lignipirellula</taxon>
    </lineage>
</organism>
<protein>
    <submittedName>
        <fullName evidence="4">Heavy-metal-associated domain protein</fullName>
    </submittedName>
</protein>
<sequence length="111" mass="12000" precursor="true">MSPRICAVLMALACVAFAADLTAAEPEPVWTNVKVRDMCCAGCAQKIAARLYTVRGVKEVRANVQQKTLYVAAQPNVVLSPKAIWEAVEKAKDLPLRLAGPNGVFEAKPNY</sequence>
<dbReference type="KEGG" id="lcre:Pla8534_15790"/>
<dbReference type="PROSITE" id="PS50846">
    <property type="entry name" value="HMA_2"/>
    <property type="match status" value="1"/>
</dbReference>
<accession>A0A518DPP5</accession>
<dbReference type="PROSITE" id="PS01047">
    <property type="entry name" value="HMA_1"/>
    <property type="match status" value="1"/>
</dbReference>